<proteinExistence type="predicted"/>
<dbReference type="SUPFAM" id="SSF47473">
    <property type="entry name" value="EF-hand"/>
    <property type="match status" value="1"/>
</dbReference>
<dbReference type="InterPro" id="IPR002048">
    <property type="entry name" value="EF_hand_dom"/>
</dbReference>
<evidence type="ECO:0000259" key="1">
    <source>
        <dbReference type="PROSITE" id="PS50222"/>
    </source>
</evidence>
<protein>
    <recommendedName>
        <fullName evidence="1">EF-hand domain-containing protein</fullName>
    </recommendedName>
</protein>
<dbReference type="Pfam" id="PF00036">
    <property type="entry name" value="EF-hand_1"/>
    <property type="match status" value="1"/>
</dbReference>
<accession>A0A382VTI6</accession>
<dbReference type="AlphaFoldDB" id="A0A382VTI6"/>
<feature type="domain" description="EF-hand" evidence="1">
    <location>
        <begin position="28"/>
        <end position="63"/>
    </location>
</feature>
<sequence length="110" mass="12609">MLIGPENGLSQQEFTEMCTVMISFGELPKDIDIENRFQIHDKNKDGYVNSEELTEMMRTFLGKHDTVRIEGIAKADTKEDFDTKIIWSGASIVEFVGATTSRWLYGYKHI</sequence>
<dbReference type="InterPro" id="IPR018247">
    <property type="entry name" value="EF_Hand_1_Ca_BS"/>
</dbReference>
<organism evidence="2">
    <name type="scientific">marine metagenome</name>
    <dbReference type="NCBI Taxonomy" id="408172"/>
    <lineage>
        <taxon>unclassified sequences</taxon>
        <taxon>metagenomes</taxon>
        <taxon>ecological metagenomes</taxon>
    </lineage>
</organism>
<reference evidence="2" key="1">
    <citation type="submission" date="2018-05" db="EMBL/GenBank/DDBJ databases">
        <authorList>
            <person name="Lanie J.A."/>
            <person name="Ng W.-L."/>
            <person name="Kazmierczak K.M."/>
            <person name="Andrzejewski T.M."/>
            <person name="Davidsen T.M."/>
            <person name="Wayne K.J."/>
            <person name="Tettelin H."/>
            <person name="Glass J.I."/>
            <person name="Rusch D."/>
            <person name="Podicherti R."/>
            <person name="Tsui H.-C.T."/>
            <person name="Winkler M.E."/>
        </authorList>
    </citation>
    <scope>NUCLEOTIDE SEQUENCE</scope>
</reference>
<name>A0A382VTI6_9ZZZZ</name>
<dbReference type="SMART" id="SM00054">
    <property type="entry name" value="EFh"/>
    <property type="match status" value="1"/>
</dbReference>
<dbReference type="InterPro" id="IPR011992">
    <property type="entry name" value="EF-hand-dom_pair"/>
</dbReference>
<dbReference type="GO" id="GO:0005509">
    <property type="term" value="F:calcium ion binding"/>
    <property type="evidence" value="ECO:0007669"/>
    <property type="project" value="InterPro"/>
</dbReference>
<gene>
    <name evidence="2" type="ORF">METZ01_LOCUS402667</name>
</gene>
<dbReference type="PROSITE" id="PS50222">
    <property type="entry name" value="EF_HAND_2"/>
    <property type="match status" value="1"/>
</dbReference>
<evidence type="ECO:0000313" key="2">
    <source>
        <dbReference type="EMBL" id="SVD49813.1"/>
    </source>
</evidence>
<dbReference type="PROSITE" id="PS00018">
    <property type="entry name" value="EF_HAND_1"/>
    <property type="match status" value="1"/>
</dbReference>
<dbReference type="Gene3D" id="1.10.238.10">
    <property type="entry name" value="EF-hand"/>
    <property type="match status" value="1"/>
</dbReference>
<dbReference type="EMBL" id="UINC01154493">
    <property type="protein sequence ID" value="SVD49813.1"/>
    <property type="molecule type" value="Genomic_DNA"/>
</dbReference>